<comment type="similarity">
    <text evidence="7">Belongs to the DHHC palmitoyltransferase family.</text>
</comment>
<dbReference type="EC" id="2.3.1.225" evidence="7"/>
<keyword evidence="5 7" id="KW-0472">Membrane</keyword>
<dbReference type="PROSITE" id="PS50216">
    <property type="entry name" value="DHHC"/>
    <property type="match status" value="1"/>
</dbReference>
<feature type="domain" description="Palmitoyltransferase DHHC" evidence="9">
    <location>
        <begin position="113"/>
        <end position="253"/>
    </location>
</feature>
<dbReference type="GO" id="GO:0019706">
    <property type="term" value="F:protein-cysteine S-palmitoyltransferase activity"/>
    <property type="evidence" value="ECO:0007669"/>
    <property type="project" value="UniProtKB-EC"/>
</dbReference>
<evidence type="ECO:0000256" key="1">
    <source>
        <dbReference type="ARBA" id="ARBA00004141"/>
    </source>
</evidence>
<gene>
    <name evidence="10" type="primary">Zdhhc11</name>
</gene>
<dbReference type="PANTHER" id="PTHR22883">
    <property type="entry name" value="ZINC FINGER DHHC DOMAIN CONTAINING PROTEIN"/>
    <property type="match status" value="1"/>
</dbReference>
<keyword evidence="4 7" id="KW-1133">Transmembrane helix</keyword>
<dbReference type="PANTHER" id="PTHR22883:SF203">
    <property type="entry name" value="PALMITOYLTRANSFERASE"/>
    <property type="match status" value="1"/>
</dbReference>
<sequence length="399" mass="44329">MCRYNGKRAQTGDTGEKFPRINGWHLPLNGLQILAWGVEAVCALMTFGVEIIALPASSWPAAYACMGVGYVVHLTFLIVATTINPVDDNAEARINNVNGPMPKFDRSQHRHVIENNYCHICEVPVGVQSKHCSACNKCVAVFDHHCKWLNNCVGKKNYRAFLVLIFTGLIESIGMMVISLLVFINAVQGFQWLNQDVWWSSSSTNNATQITFEVFIAIKMILVVLIIILLLQLFSFHMLLVYRNMTTYEYIKKSMAKTDRKKTDQQTAPPPSMENGTICNDPLDSTGVNEEANSSTPRHTNVKAVSEIVDKDIPKHALLKGNKGTVYNTTDNTGTHTHLNNTYVNDESVVVSARVNFSNILNTSNNSNQLQTELAVSATEERDLPHTVPDANEVNSSIV</sequence>
<feature type="transmembrane region" description="Helical" evidence="7">
    <location>
        <begin position="33"/>
        <end position="55"/>
    </location>
</feature>
<organism evidence="10">
    <name type="scientific">Phallusia mammillata</name>
    <dbReference type="NCBI Taxonomy" id="59560"/>
    <lineage>
        <taxon>Eukaryota</taxon>
        <taxon>Metazoa</taxon>
        <taxon>Chordata</taxon>
        <taxon>Tunicata</taxon>
        <taxon>Ascidiacea</taxon>
        <taxon>Phlebobranchia</taxon>
        <taxon>Ascidiidae</taxon>
        <taxon>Phallusia</taxon>
    </lineage>
</organism>
<dbReference type="GO" id="GO:0005783">
    <property type="term" value="C:endoplasmic reticulum"/>
    <property type="evidence" value="ECO:0007669"/>
    <property type="project" value="TreeGrafter"/>
</dbReference>
<comment type="catalytic activity">
    <reaction evidence="7">
        <text>L-cysteinyl-[protein] + hexadecanoyl-CoA = S-hexadecanoyl-L-cysteinyl-[protein] + CoA</text>
        <dbReference type="Rhea" id="RHEA:36683"/>
        <dbReference type="Rhea" id="RHEA-COMP:10131"/>
        <dbReference type="Rhea" id="RHEA-COMP:11032"/>
        <dbReference type="ChEBI" id="CHEBI:29950"/>
        <dbReference type="ChEBI" id="CHEBI:57287"/>
        <dbReference type="ChEBI" id="CHEBI:57379"/>
        <dbReference type="ChEBI" id="CHEBI:74151"/>
        <dbReference type="EC" id="2.3.1.225"/>
    </reaction>
</comment>
<keyword evidence="2 7" id="KW-0808">Transferase</keyword>
<dbReference type="EMBL" id="LR792034">
    <property type="protein sequence ID" value="CAB3267896.1"/>
    <property type="molecule type" value="mRNA"/>
</dbReference>
<evidence type="ECO:0000256" key="6">
    <source>
        <dbReference type="ARBA" id="ARBA00023315"/>
    </source>
</evidence>
<dbReference type="Pfam" id="PF01529">
    <property type="entry name" value="DHHC"/>
    <property type="match status" value="1"/>
</dbReference>
<keyword evidence="3 7" id="KW-0812">Transmembrane</keyword>
<accession>A0A6F9DY55</accession>
<name>A0A6F9DY55_9ASCI</name>
<evidence type="ECO:0000256" key="4">
    <source>
        <dbReference type="ARBA" id="ARBA00022989"/>
    </source>
</evidence>
<dbReference type="GO" id="GO:0006612">
    <property type="term" value="P:protein targeting to membrane"/>
    <property type="evidence" value="ECO:0007669"/>
    <property type="project" value="TreeGrafter"/>
</dbReference>
<feature type="transmembrane region" description="Helical" evidence="7">
    <location>
        <begin position="61"/>
        <end position="83"/>
    </location>
</feature>
<comment type="domain">
    <text evidence="7">The DHHC domain is required for palmitoyltransferase activity.</text>
</comment>
<comment type="subcellular location">
    <subcellularLocation>
        <location evidence="1">Membrane</location>
        <topology evidence="1">Multi-pass membrane protein</topology>
    </subcellularLocation>
</comment>
<keyword evidence="6 7" id="KW-0012">Acyltransferase</keyword>
<dbReference type="InterPro" id="IPR039859">
    <property type="entry name" value="PFA4/ZDH16/20/ERF2-like"/>
</dbReference>
<dbReference type="InterPro" id="IPR001594">
    <property type="entry name" value="Palmitoyltrfase_DHHC"/>
</dbReference>
<dbReference type="GO" id="GO:0005794">
    <property type="term" value="C:Golgi apparatus"/>
    <property type="evidence" value="ECO:0007669"/>
    <property type="project" value="TreeGrafter"/>
</dbReference>
<feature type="compositionally biased region" description="Polar residues" evidence="8">
    <location>
        <begin position="286"/>
        <end position="299"/>
    </location>
</feature>
<evidence type="ECO:0000256" key="3">
    <source>
        <dbReference type="ARBA" id="ARBA00022692"/>
    </source>
</evidence>
<evidence type="ECO:0000256" key="8">
    <source>
        <dbReference type="SAM" id="MobiDB-lite"/>
    </source>
</evidence>
<evidence type="ECO:0000256" key="2">
    <source>
        <dbReference type="ARBA" id="ARBA00022679"/>
    </source>
</evidence>
<evidence type="ECO:0000259" key="9">
    <source>
        <dbReference type="Pfam" id="PF01529"/>
    </source>
</evidence>
<evidence type="ECO:0000256" key="7">
    <source>
        <dbReference type="RuleBase" id="RU079119"/>
    </source>
</evidence>
<evidence type="ECO:0000256" key="5">
    <source>
        <dbReference type="ARBA" id="ARBA00023136"/>
    </source>
</evidence>
<feature type="transmembrane region" description="Helical" evidence="7">
    <location>
        <begin position="160"/>
        <end position="184"/>
    </location>
</feature>
<proteinExistence type="evidence at transcript level"/>
<dbReference type="AlphaFoldDB" id="A0A6F9DY55"/>
<feature type="transmembrane region" description="Helical" evidence="7">
    <location>
        <begin position="214"/>
        <end position="242"/>
    </location>
</feature>
<evidence type="ECO:0000313" key="10">
    <source>
        <dbReference type="EMBL" id="CAB3267896.1"/>
    </source>
</evidence>
<dbReference type="GO" id="GO:0016020">
    <property type="term" value="C:membrane"/>
    <property type="evidence" value="ECO:0007669"/>
    <property type="project" value="UniProtKB-SubCell"/>
</dbReference>
<feature type="region of interest" description="Disordered" evidence="8">
    <location>
        <begin position="259"/>
        <end position="299"/>
    </location>
</feature>
<reference evidence="10" key="1">
    <citation type="submission" date="2020-04" db="EMBL/GenBank/DDBJ databases">
        <authorList>
            <person name="Neveu A P."/>
        </authorList>
    </citation>
    <scope>NUCLEOTIDE SEQUENCE</scope>
    <source>
        <tissue evidence="10">Whole embryo</tissue>
    </source>
</reference>
<protein>
    <recommendedName>
        <fullName evidence="7">Palmitoyltransferase</fullName>
        <ecNumber evidence="7">2.3.1.225</ecNumber>
    </recommendedName>
</protein>